<dbReference type="AlphaFoldDB" id="A0A9D4DX03"/>
<reference evidence="2" key="1">
    <citation type="journal article" date="2019" name="bioRxiv">
        <title>The Genome of the Zebra Mussel, Dreissena polymorpha: A Resource for Invasive Species Research.</title>
        <authorList>
            <person name="McCartney M.A."/>
            <person name="Auch B."/>
            <person name="Kono T."/>
            <person name="Mallez S."/>
            <person name="Zhang Y."/>
            <person name="Obille A."/>
            <person name="Becker A."/>
            <person name="Abrahante J.E."/>
            <person name="Garbe J."/>
            <person name="Badalamenti J.P."/>
            <person name="Herman A."/>
            <person name="Mangelson H."/>
            <person name="Liachko I."/>
            <person name="Sullivan S."/>
            <person name="Sone E.D."/>
            <person name="Koren S."/>
            <person name="Silverstein K.A.T."/>
            <person name="Beckman K.B."/>
            <person name="Gohl D.M."/>
        </authorList>
    </citation>
    <scope>NUCLEOTIDE SEQUENCE</scope>
    <source>
        <strain evidence="2">Duluth1</strain>
        <tissue evidence="2">Whole animal</tissue>
    </source>
</reference>
<protein>
    <submittedName>
        <fullName evidence="2">Uncharacterized protein</fullName>
    </submittedName>
</protein>
<feature type="compositionally biased region" description="Basic and acidic residues" evidence="1">
    <location>
        <begin position="44"/>
        <end position="62"/>
    </location>
</feature>
<feature type="compositionally biased region" description="Basic and acidic residues" evidence="1">
    <location>
        <begin position="70"/>
        <end position="82"/>
    </location>
</feature>
<organism evidence="2 3">
    <name type="scientific">Dreissena polymorpha</name>
    <name type="common">Zebra mussel</name>
    <name type="synonym">Mytilus polymorpha</name>
    <dbReference type="NCBI Taxonomy" id="45954"/>
    <lineage>
        <taxon>Eukaryota</taxon>
        <taxon>Metazoa</taxon>
        <taxon>Spiralia</taxon>
        <taxon>Lophotrochozoa</taxon>
        <taxon>Mollusca</taxon>
        <taxon>Bivalvia</taxon>
        <taxon>Autobranchia</taxon>
        <taxon>Heteroconchia</taxon>
        <taxon>Euheterodonta</taxon>
        <taxon>Imparidentia</taxon>
        <taxon>Neoheterodontei</taxon>
        <taxon>Myida</taxon>
        <taxon>Dreissenoidea</taxon>
        <taxon>Dreissenidae</taxon>
        <taxon>Dreissena</taxon>
    </lineage>
</organism>
<evidence type="ECO:0000313" key="2">
    <source>
        <dbReference type="EMBL" id="KAH3769028.1"/>
    </source>
</evidence>
<reference evidence="2" key="2">
    <citation type="submission" date="2020-11" db="EMBL/GenBank/DDBJ databases">
        <authorList>
            <person name="McCartney M.A."/>
            <person name="Auch B."/>
            <person name="Kono T."/>
            <person name="Mallez S."/>
            <person name="Becker A."/>
            <person name="Gohl D.M."/>
            <person name="Silverstein K.A.T."/>
            <person name="Koren S."/>
            <person name="Bechman K.B."/>
            <person name="Herman A."/>
            <person name="Abrahante J.E."/>
            <person name="Garbe J."/>
        </authorList>
    </citation>
    <scope>NUCLEOTIDE SEQUENCE</scope>
    <source>
        <strain evidence="2">Duluth1</strain>
        <tissue evidence="2">Whole animal</tissue>
    </source>
</reference>
<proteinExistence type="predicted"/>
<feature type="compositionally biased region" description="Basic and acidic residues" evidence="1">
    <location>
        <begin position="287"/>
        <end position="303"/>
    </location>
</feature>
<sequence length="409" mass="48342">MMAKSRAEIMRDYRKRMKEDPERYREYLAQARNRKRKNYVAAEKLTKKEKEKRSEKNKEYLSRHRQKKKLERELETARRDLDQPTPESSGYDTGRSESTPLVVDFQFPNRRNGPRRRVSNALAKKQRELRRLKAENEEMRLKYQRTLRRLQRYKKIEKKTDESECSTQQEYEESLNINKALTPNSKTKRMMKMAKLSREQRSKVHKQLLFSFAVQNQMKTEKRGIKPTEKGSLRTHIGSILKKYGLKKTVSKNTGLSRNCLNGLSIRDITRRRETMKYKQKVIDFLSRDDNSRSNPGKRDKVKTPNGKEQTRTLTDYMKNLYQKFMSENLTVKLSLSSFCKLRPRSIKLSAFITRSSCLCTKHQNMSLSARALRGCGLNLPINPEEFVKYERVNHVLENEIPDSIKVGQ</sequence>
<feature type="compositionally biased region" description="Basic and acidic residues" evidence="1">
    <location>
        <begin position="1"/>
        <end position="26"/>
    </location>
</feature>
<feature type="region of interest" description="Disordered" evidence="1">
    <location>
        <begin position="287"/>
        <end position="310"/>
    </location>
</feature>
<comment type="caution">
    <text evidence="2">The sequence shown here is derived from an EMBL/GenBank/DDBJ whole genome shotgun (WGS) entry which is preliminary data.</text>
</comment>
<gene>
    <name evidence="2" type="ORF">DPMN_170275</name>
</gene>
<dbReference type="Proteomes" id="UP000828390">
    <property type="component" value="Unassembled WGS sequence"/>
</dbReference>
<accession>A0A9D4DX03</accession>
<feature type="compositionally biased region" description="Polar residues" evidence="1">
    <location>
        <begin position="85"/>
        <end position="99"/>
    </location>
</feature>
<evidence type="ECO:0000313" key="3">
    <source>
        <dbReference type="Proteomes" id="UP000828390"/>
    </source>
</evidence>
<dbReference type="EMBL" id="JAIWYP010000009">
    <property type="protein sequence ID" value="KAH3769028.1"/>
    <property type="molecule type" value="Genomic_DNA"/>
</dbReference>
<name>A0A9D4DX03_DREPO</name>
<evidence type="ECO:0000256" key="1">
    <source>
        <dbReference type="SAM" id="MobiDB-lite"/>
    </source>
</evidence>
<keyword evidence="3" id="KW-1185">Reference proteome</keyword>
<feature type="region of interest" description="Disordered" evidence="1">
    <location>
        <begin position="1"/>
        <end position="121"/>
    </location>
</feature>